<sequence length="510" mass="55543">MRKAPPQPHYRGERVATARPKTAKSPLAPGLTLTVDPAWHLARRATHAATAAQAATIRRAGTTKWIDTQLAPARIDDGPTERFVNSTFRVTTLDLPGIRAFTGNKLWESTPSLERATAWRQLTTRRPLLEKLVEMWHDHLHIALRDDNVAGWLCVYDREVIRPRALGRFADLLYAATTHPAMLRYLDNAGSTAAAPAENLAREFLELHTVGTGVYRERDVKDMAKLLTGFSVDERSGTFVYRPTVHAVGPLSIVGVRLANASPGAGPADLRTLVERLAVHPATVKNVVTRLARRFVADAPPASLISRLTSAYLASGTRIAPVVRTLLLSPEFAGSTGRKWARPQELIAAAFAAGGPRYIKPKDADPWAPMGTYLWLLDTLGHLPMDHPDPSGYPDTAAAWLNPGALLARWNAAEAIAGRWDKTLPTRPWATAIGLTTAQTYAQAATRLVTQLTGYSPAAADRDAIATFLADPSGRRGTPPATARVSADALRWHLDQSVRLVLASPYMSLR</sequence>
<dbReference type="Pfam" id="PF08811">
    <property type="entry name" value="DUF1800"/>
    <property type="match status" value="1"/>
</dbReference>
<name>K6WXQ5_9MICO</name>
<evidence type="ECO:0000256" key="1">
    <source>
        <dbReference type="SAM" id="MobiDB-lite"/>
    </source>
</evidence>
<dbReference type="InterPro" id="IPR014917">
    <property type="entry name" value="DUF1800"/>
</dbReference>
<evidence type="ECO:0008006" key="4">
    <source>
        <dbReference type="Google" id="ProtNLM"/>
    </source>
</evidence>
<dbReference type="STRING" id="1184609.KILIM_050_00390"/>
<dbReference type="eggNOG" id="COG5267">
    <property type="taxonomic scope" value="Bacteria"/>
</dbReference>
<reference evidence="2 3" key="1">
    <citation type="submission" date="2012-08" db="EMBL/GenBank/DDBJ databases">
        <title>Whole genome shotgun sequence of Kineosphaera limosa NBRC 100340.</title>
        <authorList>
            <person name="Yoshida I."/>
            <person name="Isaki S."/>
            <person name="Hosoyama A."/>
            <person name="Tsuchikane K."/>
            <person name="Katsumata H."/>
            <person name="Ando Y."/>
            <person name="Ohji S."/>
            <person name="Hamada M."/>
            <person name="Tamura T."/>
            <person name="Yamazoe A."/>
            <person name="Yamazaki S."/>
            <person name="Fujita N."/>
        </authorList>
    </citation>
    <scope>NUCLEOTIDE SEQUENCE [LARGE SCALE GENOMIC DNA]</scope>
    <source>
        <strain evidence="2 3">NBRC 100340</strain>
    </source>
</reference>
<gene>
    <name evidence="2" type="ORF">KILIM_050_00390</name>
</gene>
<dbReference type="EMBL" id="BAHD01000050">
    <property type="protein sequence ID" value="GAB96857.1"/>
    <property type="molecule type" value="Genomic_DNA"/>
</dbReference>
<feature type="region of interest" description="Disordered" evidence="1">
    <location>
        <begin position="1"/>
        <end position="29"/>
    </location>
</feature>
<proteinExistence type="predicted"/>
<dbReference type="Proteomes" id="UP000008366">
    <property type="component" value="Unassembled WGS sequence"/>
</dbReference>
<comment type="caution">
    <text evidence="2">The sequence shown here is derived from an EMBL/GenBank/DDBJ whole genome shotgun (WGS) entry which is preliminary data.</text>
</comment>
<dbReference type="AlphaFoldDB" id="K6WXQ5"/>
<evidence type="ECO:0000313" key="3">
    <source>
        <dbReference type="Proteomes" id="UP000008366"/>
    </source>
</evidence>
<accession>K6WXQ5</accession>
<organism evidence="2 3">
    <name type="scientific">Kineosphaera limosa NBRC 100340</name>
    <dbReference type="NCBI Taxonomy" id="1184609"/>
    <lineage>
        <taxon>Bacteria</taxon>
        <taxon>Bacillati</taxon>
        <taxon>Actinomycetota</taxon>
        <taxon>Actinomycetes</taxon>
        <taxon>Micrococcales</taxon>
        <taxon>Dermatophilaceae</taxon>
        <taxon>Kineosphaera</taxon>
    </lineage>
</organism>
<evidence type="ECO:0000313" key="2">
    <source>
        <dbReference type="EMBL" id="GAB96857.1"/>
    </source>
</evidence>
<keyword evidence="3" id="KW-1185">Reference proteome</keyword>
<protein>
    <recommendedName>
        <fullName evidence="4">DUF1800 domain-containing protein</fullName>
    </recommendedName>
</protein>